<name>A0A6C0AIG0_9ZZZZ</name>
<dbReference type="EMBL" id="MN740626">
    <property type="protein sequence ID" value="QHS79155.1"/>
    <property type="molecule type" value="Genomic_DNA"/>
</dbReference>
<proteinExistence type="predicted"/>
<sequence>MEMKKEHKKFECKSCDYVCSRKFNYDKHILTLKHKSSILEMKKEQPLSCSNCGKEYKTTSGKWKHEKTCKVATRASIMNVLTANKELSQLLVKHQVEHQQTQERLLDHIKEQQKQIKELIPRIGNVTNQFNITVFLNDQCKEAVNWDDFLRTLQICDPAPESVMKLICDGIEDLGMYKRPIHCIDAKRNRMCIRNENVWQQETTKVQETIRQSNRILQEKCIGLLKQWEEEHPEWHTSEVDTEAYMDFVNNVMTEIDPKKCSHELAGKIHIE</sequence>
<reference evidence="1" key="1">
    <citation type="journal article" date="2020" name="Nature">
        <title>Giant virus diversity and host interactions through global metagenomics.</title>
        <authorList>
            <person name="Schulz F."/>
            <person name="Roux S."/>
            <person name="Paez-Espino D."/>
            <person name="Jungbluth S."/>
            <person name="Walsh D.A."/>
            <person name="Denef V.J."/>
            <person name="McMahon K.D."/>
            <person name="Konstantinidis K.T."/>
            <person name="Eloe-Fadrosh E.A."/>
            <person name="Kyrpides N.C."/>
            <person name="Woyke T."/>
        </authorList>
    </citation>
    <scope>NUCLEOTIDE SEQUENCE</scope>
    <source>
        <strain evidence="1">GVMAG-S-1035118-87</strain>
    </source>
</reference>
<protein>
    <recommendedName>
        <fullName evidence="2">C2H2-type domain-containing protein</fullName>
    </recommendedName>
</protein>
<dbReference type="AlphaFoldDB" id="A0A6C0AIG0"/>
<accession>A0A6C0AIG0</accession>
<organism evidence="1">
    <name type="scientific">viral metagenome</name>
    <dbReference type="NCBI Taxonomy" id="1070528"/>
    <lineage>
        <taxon>unclassified sequences</taxon>
        <taxon>metagenomes</taxon>
        <taxon>organismal metagenomes</taxon>
    </lineage>
</organism>
<evidence type="ECO:0000313" key="1">
    <source>
        <dbReference type="EMBL" id="QHS79155.1"/>
    </source>
</evidence>
<evidence type="ECO:0008006" key="2">
    <source>
        <dbReference type="Google" id="ProtNLM"/>
    </source>
</evidence>
<dbReference type="Gene3D" id="3.30.160.60">
    <property type="entry name" value="Classic Zinc Finger"/>
    <property type="match status" value="1"/>
</dbReference>